<sequence length="50" mass="5633">MGMVNSSWCELVGIVERCWWQTDGRIAVARRSHFVGSAIQHDADDGDDVR</sequence>
<dbReference type="EMBL" id="WMBB01000001">
    <property type="protein sequence ID" value="MTE11650.1"/>
    <property type="molecule type" value="Genomic_DNA"/>
</dbReference>
<proteinExistence type="predicted"/>
<comment type="caution">
    <text evidence="1">The sequence shown here is derived from an EMBL/GenBank/DDBJ whole genome shotgun (WGS) entry which is preliminary data.</text>
</comment>
<dbReference type="AlphaFoldDB" id="A0A6I3KSX3"/>
<keyword evidence="2" id="KW-1185">Reference proteome</keyword>
<gene>
    <name evidence="1" type="ORF">GLP40_02460</name>
</gene>
<organism evidence="1 2">
    <name type="scientific">Nocardia aurantiaca</name>
    <dbReference type="NCBI Taxonomy" id="2675850"/>
    <lineage>
        <taxon>Bacteria</taxon>
        <taxon>Bacillati</taxon>
        <taxon>Actinomycetota</taxon>
        <taxon>Actinomycetes</taxon>
        <taxon>Mycobacteriales</taxon>
        <taxon>Nocardiaceae</taxon>
        <taxon>Nocardia</taxon>
    </lineage>
</organism>
<reference evidence="1 2" key="1">
    <citation type="submission" date="2019-11" db="EMBL/GenBank/DDBJ databases">
        <title>Nocardia sp. nov. CT2-14 isolated from soil.</title>
        <authorList>
            <person name="Kanchanasin P."/>
            <person name="Tanasupawat S."/>
            <person name="Yuki M."/>
            <person name="Kudo T."/>
        </authorList>
    </citation>
    <scope>NUCLEOTIDE SEQUENCE [LARGE SCALE GENOMIC DNA]</scope>
    <source>
        <strain evidence="1 2">CT2-14</strain>
    </source>
</reference>
<evidence type="ECO:0000313" key="1">
    <source>
        <dbReference type="EMBL" id="MTE11650.1"/>
    </source>
</evidence>
<protein>
    <submittedName>
        <fullName evidence="1">Uncharacterized protein</fullName>
    </submittedName>
</protein>
<accession>A0A6I3KSX3</accession>
<dbReference type="Proteomes" id="UP000432464">
    <property type="component" value="Unassembled WGS sequence"/>
</dbReference>
<name>A0A6I3KSX3_9NOCA</name>
<evidence type="ECO:0000313" key="2">
    <source>
        <dbReference type="Proteomes" id="UP000432464"/>
    </source>
</evidence>
<dbReference type="RefSeq" id="WP_154786122.1">
    <property type="nucleotide sequence ID" value="NZ_WMBB01000001.1"/>
</dbReference>